<organism evidence="1">
    <name type="scientific">Ostreococcus tauri</name>
    <name type="common">Marine green alga</name>
    <dbReference type="NCBI Taxonomy" id="70448"/>
    <lineage>
        <taxon>Eukaryota</taxon>
        <taxon>Viridiplantae</taxon>
        <taxon>Chlorophyta</taxon>
        <taxon>Mamiellophyceae</taxon>
        <taxon>Mamiellales</taxon>
        <taxon>Bathycoccaceae</taxon>
        <taxon>Ostreococcus</taxon>
    </lineage>
</organism>
<proteinExistence type="predicted"/>
<accession>A0A1Y5I0Q6</accession>
<dbReference type="Proteomes" id="UP000195557">
    <property type="component" value="Unassembled WGS sequence"/>
</dbReference>
<evidence type="ECO:0000313" key="1">
    <source>
        <dbReference type="EMBL" id="OUS43129.1"/>
    </source>
</evidence>
<reference evidence="1" key="1">
    <citation type="submission" date="2017-04" db="EMBL/GenBank/DDBJ databases">
        <title>Population genomics of picophytoplankton unveils novel chromosome hypervariability.</title>
        <authorList>
            <consortium name="DOE Joint Genome Institute"/>
            <person name="Blanc-Mathieu R."/>
            <person name="Krasovec M."/>
            <person name="Hebrard M."/>
            <person name="Yau S."/>
            <person name="Desgranges E."/>
            <person name="Martin J."/>
            <person name="Schackwitz W."/>
            <person name="Kuo A."/>
            <person name="Salin G."/>
            <person name="Donnadieu C."/>
            <person name="Desdevises Y."/>
            <person name="Sanchez-Ferandin S."/>
            <person name="Moreau H."/>
            <person name="Rivals E."/>
            <person name="Grigoriev I.V."/>
            <person name="Grimsley N."/>
            <person name="Eyre-Walker A."/>
            <person name="Piganeau G."/>
        </authorList>
    </citation>
    <scope>NUCLEOTIDE SEQUENCE [LARGE SCALE GENOMIC DNA]</scope>
    <source>
        <strain evidence="1">RCC 1115</strain>
    </source>
</reference>
<name>A0A1Y5I0Q6_OSTTA</name>
<dbReference type="AlphaFoldDB" id="A0A1Y5I0Q6"/>
<protein>
    <submittedName>
        <fullName evidence="1">Uncharacterized protein</fullName>
    </submittedName>
</protein>
<sequence length="67" mass="6996">MTAGASSTTSKAWVRALGSCLTHATTPGSTPSQSARWSNRSHIVAYVAVADIVAGGHRCERSHRSCP</sequence>
<dbReference type="EMBL" id="KZ155835">
    <property type="protein sequence ID" value="OUS43129.1"/>
    <property type="molecule type" value="Genomic_DNA"/>
</dbReference>
<gene>
    <name evidence="1" type="ORF">BE221DRAFT_81627</name>
</gene>